<dbReference type="EMBL" id="CP000100">
    <property type="protein sequence ID" value="ABB57573.1"/>
    <property type="molecule type" value="Genomic_DNA"/>
</dbReference>
<dbReference type="HOGENOM" id="CLU_3277687_0_0_3"/>
<dbReference type="Proteomes" id="UP000889800">
    <property type="component" value="Chromosome"/>
</dbReference>
<keyword evidence="2" id="KW-1185">Reference proteome</keyword>
<name>Q31MZ6_SYNE7</name>
<reference evidence="2" key="1">
    <citation type="submission" date="2005-08" db="EMBL/GenBank/DDBJ databases">
        <title>Complete sequence of chromosome 1 of Synechococcus elongatus PCC 7942.</title>
        <authorList>
            <consortium name="US DOE Joint Genome Institute"/>
            <person name="Copeland A."/>
            <person name="Lucas S."/>
            <person name="Lapidus A."/>
            <person name="Barry K."/>
            <person name="Detter J.C."/>
            <person name="Glavina T."/>
            <person name="Hammon N."/>
            <person name="Israni S."/>
            <person name="Pitluck S."/>
            <person name="Schmutz J."/>
            <person name="Larimer F."/>
            <person name="Land M."/>
            <person name="Kyrpides N."/>
            <person name="Lykidis A."/>
            <person name="Richardson P."/>
        </authorList>
    </citation>
    <scope>NUCLEOTIDE SEQUENCE [LARGE SCALE GENOMIC DNA]</scope>
    <source>
        <strain evidence="2">ATCC 33912 / PCC 7942 / FACHB-805</strain>
    </source>
</reference>
<evidence type="ECO:0000313" key="2">
    <source>
        <dbReference type="Proteomes" id="UP000889800"/>
    </source>
</evidence>
<dbReference type="AlphaFoldDB" id="Q31MZ6"/>
<dbReference type="STRING" id="1140.Synpcc7942_1543"/>
<proteinExistence type="predicted"/>
<dbReference type="KEGG" id="syf:Synpcc7942_1543"/>
<sequence length="41" mass="4424">MQTVLTIDGPHSLDLDDEVWAEPADEQGDRICLTIAIGGLD</sequence>
<organism evidence="1 2">
    <name type="scientific">Synechococcus elongatus (strain ATCC 33912 / PCC 7942 / FACHB-805)</name>
    <name type="common">Anacystis nidulans R2</name>
    <dbReference type="NCBI Taxonomy" id="1140"/>
    <lineage>
        <taxon>Bacteria</taxon>
        <taxon>Bacillati</taxon>
        <taxon>Cyanobacteriota</taxon>
        <taxon>Cyanophyceae</taxon>
        <taxon>Synechococcales</taxon>
        <taxon>Synechococcaceae</taxon>
        <taxon>Synechococcus</taxon>
    </lineage>
</organism>
<gene>
    <name evidence="1" type="ordered locus">Synpcc7942_1543</name>
</gene>
<dbReference type="PaxDb" id="1140-Synpcc7942_1543"/>
<dbReference type="GeneID" id="93876921"/>
<dbReference type="BioCyc" id="SYNEL:SYNPCC7942_1543-MONOMER"/>
<dbReference type="RefSeq" id="WP_011378074.1">
    <property type="nucleotide sequence ID" value="NC_007604.1"/>
</dbReference>
<protein>
    <submittedName>
        <fullName evidence="1">Ribonuclease II</fullName>
    </submittedName>
</protein>
<evidence type="ECO:0000313" key="1">
    <source>
        <dbReference type="EMBL" id="ABB57573.1"/>
    </source>
</evidence>
<accession>Q31MZ6</accession>